<protein>
    <recommendedName>
        <fullName evidence="5">Integral membrane protein</fullName>
    </recommendedName>
</protein>
<feature type="region of interest" description="Disordered" evidence="1">
    <location>
        <begin position="1"/>
        <end position="101"/>
    </location>
</feature>
<organism evidence="3 4">
    <name type="scientific">Streptomyces hoynatensis</name>
    <dbReference type="NCBI Taxonomy" id="1141874"/>
    <lineage>
        <taxon>Bacteria</taxon>
        <taxon>Bacillati</taxon>
        <taxon>Actinomycetota</taxon>
        <taxon>Actinomycetes</taxon>
        <taxon>Kitasatosporales</taxon>
        <taxon>Streptomycetaceae</taxon>
        <taxon>Streptomyces</taxon>
    </lineage>
</organism>
<dbReference type="OrthoDB" id="4337297at2"/>
<comment type="caution">
    <text evidence="3">The sequence shown here is derived from an EMBL/GenBank/DDBJ whole genome shotgun (WGS) entry which is preliminary data.</text>
</comment>
<evidence type="ECO:0008006" key="5">
    <source>
        <dbReference type="Google" id="ProtNLM"/>
    </source>
</evidence>
<dbReference type="RefSeq" id="WP_120674455.1">
    <property type="nucleotide sequence ID" value="NZ_RBAL01000001.1"/>
</dbReference>
<evidence type="ECO:0000256" key="2">
    <source>
        <dbReference type="SAM" id="Phobius"/>
    </source>
</evidence>
<feature type="transmembrane region" description="Helical" evidence="2">
    <location>
        <begin position="190"/>
        <end position="211"/>
    </location>
</feature>
<name>A0A3A9ZF52_9ACTN</name>
<reference evidence="3 4" key="1">
    <citation type="journal article" date="2014" name="Int. J. Syst. Evol. Microbiol.">
        <title>Streptomyces hoynatensis sp. nov., isolated from deep marine sediment.</title>
        <authorList>
            <person name="Veyisoglu A."/>
            <person name="Sahin N."/>
        </authorList>
    </citation>
    <scope>NUCLEOTIDE SEQUENCE [LARGE SCALE GENOMIC DNA]</scope>
    <source>
        <strain evidence="3 4">KCTC 29097</strain>
    </source>
</reference>
<evidence type="ECO:0000313" key="4">
    <source>
        <dbReference type="Proteomes" id="UP000272474"/>
    </source>
</evidence>
<dbReference type="Proteomes" id="UP000272474">
    <property type="component" value="Unassembled WGS sequence"/>
</dbReference>
<keyword evidence="4" id="KW-1185">Reference proteome</keyword>
<gene>
    <name evidence="3" type="ORF">D7294_01185</name>
</gene>
<keyword evidence="2" id="KW-1133">Transmembrane helix</keyword>
<evidence type="ECO:0000256" key="1">
    <source>
        <dbReference type="SAM" id="MobiDB-lite"/>
    </source>
</evidence>
<keyword evidence="2" id="KW-0812">Transmembrane</keyword>
<dbReference type="EMBL" id="RBAL01000001">
    <property type="protein sequence ID" value="RKN46859.1"/>
    <property type="molecule type" value="Genomic_DNA"/>
</dbReference>
<dbReference type="AlphaFoldDB" id="A0A3A9ZF52"/>
<keyword evidence="2" id="KW-0472">Membrane</keyword>
<proteinExistence type="predicted"/>
<sequence>MTNRRPAHGQQPRQERQGDEDNPFAPPPEGQPDQPWRPRHPQGAEGNGGERGEGEQQEAPHWGGQWSARQPQRQGGRWGEPPNGPERQGGFGGPRWDPSDPAQRHARYAMLAGMWGVCGGVLLGWEWLALLLGALALYWGVSALRGGPKDGKEARERRVRELQGQAPPVAVPPGEGAAARVAARKDRPQLTAAISGLVLAGLSLAIVAASYTLQLVYKDYFDCVDQALTKPSRESCEVLLPSELRPFLGEQN</sequence>
<accession>A0A3A9ZF52</accession>
<evidence type="ECO:0000313" key="3">
    <source>
        <dbReference type="EMBL" id="RKN46859.1"/>
    </source>
</evidence>